<keyword evidence="2" id="KW-0812">Transmembrane</keyword>
<keyword evidence="2" id="KW-0472">Membrane</keyword>
<evidence type="ECO:0000256" key="1">
    <source>
        <dbReference type="SAM" id="MobiDB-lite"/>
    </source>
</evidence>
<dbReference type="AlphaFoldDB" id="A0A7V8FDJ3"/>
<evidence type="ECO:0000256" key="2">
    <source>
        <dbReference type="SAM" id="Phobius"/>
    </source>
</evidence>
<feature type="transmembrane region" description="Helical" evidence="2">
    <location>
        <begin position="233"/>
        <end position="251"/>
    </location>
</feature>
<accession>A0A7V8FDJ3</accession>
<dbReference type="PANTHER" id="PTHR36435:SF1">
    <property type="entry name" value="CAAX AMINO TERMINAL PROTEASE FAMILY PROTEIN"/>
    <property type="match status" value="1"/>
</dbReference>
<feature type="region of interest" description="Disordered" evidence="1">
    <location>
        <begin position="1"/>
        <end position="20"/>
    </location>
</feature>
<dbReference type="Proteomes" id="UP000487117">
    <property type="component" value="Unassembled WGS sequence"/>
</dbReference>
<dbReference type="GO" id="GO:0004175">
    <property type="term" value="F:endopeptidase activity"/>
    <property type="evidence" value="ECO:0007669"/>
    <property type="project" value="UniProtKB-ARBA"/>
</dbReference>
<evidence type="ECO:0000313" key="5">
    <source>
        <dbReference type="Proteomes" id="UP000487117"/>
    </source>
</evidence>
<feature type="transmembrane region" description="Helical" evidence="2">
    <location>
        <begin position="128"/>
        <end position="149"/>
    </location>
</feature>
<protein>
    <recommendedName>
        <fullName evidence="3">CAAX prenyl protease 2/Lysostaphin resistance protein A-like domain-containing protein</fullName>
    </recommendedName>
</protein>
<organism evidence="4 5">
    <name type="scientific">Stenotrophomonas maltophilia</name>
    <name type="common">Pseudomonas maltophilia</name>
    <name type="synonym">Xanthomonas maltophilia</name>
    <dbReference type="NCBI Taxonomy" id="40324"/>
    <lineage>
        <taxon>Bacteria</taxon>
        <taxon>Pseudomonadati</taxon>
        <taxon>Pseudomonadota</taxon>
        <taxon>Gammaproteobacteria</taxon>
        <taxon>Lysobacterales</taxon>
        <taxon>Lysobacteraceae</taxon>
        <taxon>Stenotrophomonas</taxon>
        <taxon>Stenotrophomonas maltophilia group</taxon>
    </lineage>
</organism>
<dbReference type="GO" id="GO:0080120">
    <property type="term" value="P:CAAX-box protein maturation"/>
    <property type="evidence" value="ECO:0007669"/>
    <property type="project" value="UniProtKB-ARBA"/>
</dbReference>
<feature type="domain" description="CAAX prenyl protease 2/Lysostaphin resistance protein A-like" evidence="3">
    <location>
        <begin position="172"/>
        <end position="271"/>
    </location>
</feature>
<feature type="transmembrane region" description="Helical" evidence="2">
    <location>
        <begin position="86"/>
        <end position="107"/>
    </location>
</feature>
<dbReference type="InterPro" id="IPR003675">
    <property type="entry name" value="Rce1/LyrA-like_dom"/>
</dbReference>
<feature type="transmembrane region" description="Helical" evidence="2">
    <location>
        <begin position="258"/>
        <end position="281"/>
    </location>
</feature>
<evidence type="ECO:0000259" key="3">
    <source>
        <dbReference type="Pfam" id="PF02517"/>
    </source>
</evidence>
<sequence>MSASAPVSTPPPVPPATTSAVRRGSPLAGFFVDLGIAVVAMMMLSVVAGIVWGLYRAAVVGTHAARSGAGMPDASTLNQQLGQPGALAQVVMAIVSTGGAALLVYFWRRRATPAERQASDHAALKGSMWGWTLLVAAGVVVASNGLGFLAKQLGIEPVPTNQQLMQNAIAQFPAFLVLFAVLLAPAYEELLFRRVLFGRLWQNGKPWLGMLLSSVAFALVHEIPGLSANSLPAMLLLWLIYGGMGAAFCWLYQRTGTLWASIAAHALNNAVALAALVFLGMQ</sequence>
<proteinExistence type="predicted"/>
<name>A0A7V8FDJ3_STEMA</name>
<comment type="caution">
    <text evidence="4">The sequence shown here is derived from an EMBL/GenBank/DDBJ whole genome shotgun (WGS) entry which is preliminary data.</text>
</comment>
<feature type="transmembrane region" description="Helical" evidence="2">
    <location>
        <begin position="30"/>
        <end position="55"/>
    </location>
</feature>
<feature type="transmembrane region" description="Helical" evidence="2">
    <location>
        <begin position="207"/>
        <end position="227"/>
    </location>
</feature>
<feature type="transmembrane region" description="Helical" evidence="2">
    <location>
        <begin position="169"/>
        <end position="187"/>
    </location>
</feature>
<reference evidence="5" key="1">
    <citation type="journal article" date="2020" name="MBio">
        <title>Horizontal gene transfer to a defensive symbiont with a reduced genome amongst a multipartite beetle microbiome.</title>
        <authorList>
            <person name="Waterworth S.C."/>
            <person name="Florez L.V."/>
            <person name="Rees E.R."/>
            <person name="Hertweck C."/>
            <person name="Kaltenpoth M."/>
            <person name="Kwan J.C."/>
        </authorList>
    </citation>
    <scope>NUCLEOTIDE SEQUENCE [LARGE SCALE GENOMIC DNA]</scope>
</reference>
<gene>
    <name evidence="4" type="ORF">GAK31_03392</name>
</gene>
<keyword evidence="2" id="KW-1133">Transmembrane helix</keyword>
<dbReference type="PANTHER" id="PTHR36435">
    <property type="entry name" value="SLR1288 PROTEIN"/>
    <property type="match status" value="1"/>
</dbReference>
<dbReference type="InterPro" id="IPR052710">
    <property type="entry name" value="CAAX_protease"/>
</dbReference>
<dbReference type="Pfam" id="PF02517">
    <property type="entry name" value="Rce1-like"/>
    <property type="match status" value="1"/>
</dbReference>
<evidence type="ECO:0000313" key="4">
    <source>
        <dbReference type="EMBL" id="KAF1013243.1"/>
    </source>
</evidence>
<dbReference type="EMBL" id="WNDS01000005">
    <property type="protein sequence ID" value="KAF1013243.1"/>
    <property type="molecule type" value="Genomic_DNA"/>
</dbReference>